<dbReference type="EMBL" id="LGTQ01000010">
    <property type="protein sequence ID" value="KPM47462.1"/>
    <property type="molecule type" value="Genomic_DNA"/>
</dbReference>
<feature type="domain" description="BPL/LPL catalytic" evidence="2">
    <location>
        <begin position="16"/>
        <end position="189"/>
    </location>
</feature>
<sequence length="253" mass="28833">MNNIQPKTLFTGKKSIYLPTCHSTNDWASQKIQSESLDEGTIVLTDNQTHGKGQRGNKWYAEPGKNLTFTLIYKPFFLPVLEQFKLNVAVSLAIADALSVFLKNEEVKIKWPNDIFVGQKKVGGILIESMIAGNVLANSMIGVGVNINQQHFSVPLATSLKNLTNQTFVKENVLETLCESIEKEYLHLKNGSFALQKERYLDRMFRREEWHIYLENGEEFEGRIKGIGQDGRLLMETRLGLIQFGNKEFEYII</sequence>
<dbReference type="PANTHER" id="PTHR12835:SF5">
    <property type="entry name" value="BIOTIN--PROTEIN LIGASE"/>
    <property type="match status" value="1"/>
</dbReference>
<evidence type="ECO:0000313" key="4">
    <source>
        <dbReference type="Proteomes" id="UP000050454"/>
    </source>
</evidence>
<name>A0A0P7C5L6_9BACT</name>
<dbReference type="InterPro" id="IPR004408">
    <property type="entry name" value="Biotin_CoA_COase_ligase"/>
</dbReference>
<dbReference type="AlphaFoldDB" id="A0A0P7C5L6"/>
<keyword evidence="4" id="KW-1185">Reference proteome</keyword>
<dbReference type="GO" id="GO:0005737">
    <property type="term" value="C:cytoplasm"/>
    <property type="evidence" value="ECO:0007669"/>
    <property type="project" value="TreeGrafter"/>
</dbReference>
<dbReference type="PANTHER" id="PTHR12835">
    <property type="entry name" value="BIOTIN PROTEIN LIGASE"/>
    <property type="match status" value="1"/>
</dbReference>
<dbReference type="InterPro" id="IPR004143">
    <property type="entry name" value="BPL_LPL_catalytic"/>
</dbReference>
<dbReference type="InterPro" id="IPR045864">
    <property type="entry name" value="aa-tRNA-synth_II/BPL/LPL"/>
</dbReference>
<evidence type="ECO:0000256" key="1">
    <source>
        <dbReference type="ARBA" id="ARBA00022598"/>
    </source>
</evidence>
<dbReference type="CDD" id="cd16442">
    <property type="entry name" value="BPL"/>
    <property type="match status" value="1"/>
</dbReference>
<organism evidence="3 4">
    <name type="scientific">Jiulongibacter sediminis</name>
    <dbReference type="NCBI Taxonomy" id="1605367"/>
    <lineage>
        <taxon>Bacteria</taxon>
        <taxon>Pseudomonadati</taxon>
        <taxon>Bacteroidota</taxon>
        <taxon>Cytophagia</taxon>
        <taxon>Cytophagales</taxon>
        <taxon>Leadbetterellaceae</taxon>
        <taxon>Jiulongibacter</taxon>
    </lineage>
</organism>
<dbReference type="Gene3D" id="3.30.930.10">
    <property type="entry name" value="Bira Bifunctional Protein, Domain 2"/>
    <property type="match status" value="1"/>
</dbReference>
<accession>A0A0P7C5L6</accession>
<protein>
    <recommendedName>
        <fullName evidence="2">BPL/LPL catalytic domain-containing protein</fullName>
    </recommendedName>
</protein>
<dbReference type="OrthoDB" id="9807064at2"/>
<reference evidence="3 4" key="1">
    <citation type="submission" date="2015-07" db="EMBL/GenBank/DDBJ databases">
        <title>The draft genome sequence of Leadbetterella sp. JN14-9.</title>
        <authorList>
            <person name="Liu Y."/>
            <person name="Du J."/>
            <person name="Shao Z."/>
        </authorList>
    </citation>
    <scope>NUCLEOTIDE SEQUENCE [LARGE SCALE GENOMIC DNA]</scope>
    <source>
        <strain evidence="3 4">JN14-9</strain>
    </source>
</reference>
<comment type="caution">
    <text evidence="3">The sequence shown here is derived from an EMBL/GenBank/DDBJ whole genome shotgun (WGS) entry which is preliminary data.</text>
</comment>
<dbReference type="GO" id="GO:0004077">
    <property type="term" value="F:biotin--[biotin carboxyl-carrier protein] ligase activity"/>
    <property type="evidence" value="ECO:0007669"/>
    <property type="project" value="InterPro"/>
</dbReference>
<dbReference type="Proteomes" id="UP000050454">
    <property type="component" value="Unassembled WGS sequence"/>
</dbReference>
<keyword evidence="1" id="KW-0436">Ligase</keyword>
<dbReference type="Pfam" id="PF03099">
    <property type="entry name" value="BPL_LplA_LipB"/>
    <property type="match status" value="1"/>
</dbReference>
<dbReference type="STRING" id="1605367.AFM12_13195"/>
<dbReference type="RefSeq" id="WP_055148997.1">
    <property type="nucleotide sequence ID" value="NZ_JXSZ01000010.1"/>
</dbReference>
<evidence type="ECO:0000259" key="2">
    <source>
        <dbReference type="PROSITE" id="PS51733"/>
    </source>
</evidence>
<evidence type="ECO:0000313" key="3">
    <source>
        <dbReference type="EMBL" id="KPM47462.1"/>
    </source>
</evidence>
<gene>
    <name evidence="3" type="ORF">AFM12_13195</name>
</gene>
<dbReference type="NCBIfam" id="TIGR00121">
    <property type="entry name" value="birA_ligase"/>
    <property type="match status" value="1"/>
</dbReference>
<dbReference type="PROSITE" id="PS51733">
    <property type="entry name" value="BPL_LPL_CATALYTIC"/>
    <property type="match status" value="1"/>
</dbReference>
<proteinExistence type="predicted"/>
<dbReference type="SUPFAM" id="SSF55681">
    <property type="entry name" value="Class II aaRS and biotin synthetases"/>
    <property type="match status" value="1"/>
</dbReference>